<comment type="pathway">
    <text evidence="5">Cofactor biosynthesis; coenzyme A biosynthesis; CoA from (R)-pantothenate: step 5/5.</text>
</comment>
<feature type="binding site" evidence="5">
    <location>
        <begin position="12"/>
        <end position="17"/>
    </location>
    <ligand>
        <name>ATP</name>
        <dbReference type="ChEBI" id="CHEBI:30616"/>
    </ligand>
</feature>
<dbReference type="CDD" id="cd02022">
    <property type="entry name" value="DPCK"/>
    <property type="match status" value="1"/>
</dbReference>
<dbReference type="PROSITE" id="PS51219">
    <property type="entry name" value="DPCK"/>
    <property type="match status" value="1"/>
</dbReference>
<dbReference type="Proteomes" id="UP001595384">
    <property type="component" value="Unassembled WGS sequence"/>
</dbReference>
<evidence type="ECO:0000256" key="2">
    <source>
        <dbReference type="ARBA" id="ARBA00022741"/>
    </source>
</evidence>
<evidence type="ECO:0000256" key="4">
    <source>
        <dbReference type="ARBA" id="ARBA00022993"/>
    </source>
</evidence>
<evidence type="ECO:0000256" key="3">
    <source>
        <dbReference type="ARBA" id="ARBA00022840"/>
    </source>
</evidence>
<dbReference type="NCBIfam" id="TIGR00152">
    <property type="entry name" value="dephospho-CoA kinase"/>
    <property type="match status" value="1"/>
</dbReference>
<dbReference type="HAMAP" id="MF_00376">
    <property type="entry name" value="Dephospho_CoA_kinase"/>
    <property type="match status" value="1"/>
</dbReference>
<keyword evidence="5 7" id="KW-0418">Kinase</keyword>
<comment type="subcellular location">
    <subcellularLocation>
        <location evidence="5">Cytoplasm</location>
    </subcellularLocation>
</comment>
<keyword evidence="4 5" id="KW-0173">Coenzyme A biosynthesis</keyword>
<dbReference type="InterPro" id="IPR027417">
    <property type="entry name" value="P-loop_NTPase"/>
</dbReference>
<dbReference type="Pfam" id="PF01121">
    <property type="entry name" value="CoaE"/>
    <property type="match status" value="1"/>
</dbReference>
<evidence type="ECO:0000256" key="1">
    <source>
        <dbReference type="ARBA" id="ARBA00009018"/>
    </source>
</evidence>
<dbReference type="RefSeq" id="WP_123016850.1">
    <property type="nucleotide sequence ID" value="NZ_AP024911.1"/>
</dbReference>
<dbReference type="EC" id="2.7.1.24" evidence="5 6"/>
<reference evidence="8" key="1">
    <citation type="journal article" date="2019" name="Int. J. Syst. Evol. Microbiol.">
        <title>The Global Catalogue of Microorganisms (GCM) 10K type strain sequencing project: providing services to taxonomists for standard genome sequencing and annotation.</title>
        <authorList>
            <consortium name="The Broad Institute Genomics Platform"/>
            <consortium name="The Broad Institute Genome Sequencing Center for Infectious Disease"/>
            <person name="Wu L."/>
            <person name="Ma J."/>
        </authorList>
    </citation>
    <scope>NUCLEOTIDE SEQUENCE [LARGE SCALE GENOMIC DNA]</scope>
    <source>
        <strain evidence="8">KCTC 62784</strain>
    </source>
</reference>
<keyword evidence="5" id="KW-0963">Cytoplasm</keyword>
<organism evidence="7 8">
    <name type="scientific">Vibrio zhugei</name>
    <dbReference type="NCBI Taxonomy" id="2479546"/>
    <lineage>
        <taxon>Bacteria</taxon>
        <taxon>Pseudomonadati</taxon>
        <taxon>Pseudomonadota</taxon>
        <taxon>Gammaproteobacteria</taxon>
        <taxon>Vibrionales</taxon>
        <taxon>Vibrionaceae</taxon>
        <taxon>Vibrio</taxon>
    </lineage>
</organism>
<dbReference type="InterPro" id="IPR001977">
    <property type="entry name" value="Depp_CoAkinase"/>
</dbReference>
<dbReference type="SUPFAM" id="SSF52540">
    <property type="entry name" value="P-loop containing nucleoside triphosphate hydrolases"/>
    <property type="match status" value="1"/>
</dbReference>
<keyword evidence="2 5" id="KW-0547">Nucleotide-binding</keyword>
<gene>
    <name evidence="5 7" type="primary">coaE</name>
    <name evidence="7" type="ORF">ACFODT_16165</name>
</gene>
<comment type="function">
    <text evidence="5">Catalyzes the phosphorylation of the 3'-hydroxyl group of dephosphocoenzyme A to form coenzyme A.</text>
</comment>
<keyword evidence="3 5" id="KW-0067">ATP-binding</keyword>
<comment type="caution">
    <text evidence="7">The sequence shown here is derived from an EMBL/GenBank/DDBJ whole genome shotgun (WGS) entry which is preliminary data.</text>
</comment>
<evidence type="ECO:0000256" key="5">
    <source>
        <dbReference type="HAMAP-Rule" id="MF_00376"/>
    </source>
</evidence>
<dbReference type="PANTHER" id="PTHR10695:SF46">
    <property type="entry name" value="BIFUNCTIONAL COENZYME A SYNTHASE-RELATED"/>
    <property type="match status" value="1"/>
</dbReference>
<dbReference type="GO" id="GO:0004140">
    <property type="term" value="F:dephospho-CoA kinase activity"/>
    <property type="evidence" value="ECO:0007669"/>
    <property type="project" value="UniProtKB-EC"/>
</dbReference>
<evidence type="ECO:0000313" key="8">
    <source>
        <dbReference type="Proteomes" id="UP001595384"/>
    </source>
</evidence>
<keyword evidence="8" id="KW-1185">Reference proteome</keyword>
<evidence type="ECO:0000313" key="7">
    <source>
        <dbReference type="EMBL" id="MFC3025340.1"/>
    </source>
</evidence>
<comment type="catalytic activity">
    <reaction evidence="5">
        <text>3'-dephospho-CoA + ATP = ADP + CoA + H(+)</text>
        <dbReference type="Rhea" id="RHEA:18245"/>
        <dbReference type="ChEBI" id="CHEBI:15378"/>
        <dbReference type="ChEBI" id="CHEBI:30616"/>
        <dbReference type="ChEBI" id="CHEBI:57287"/>
        <dbReference type="ChEBI" id="CHEBI:57328"/>
        <dbReference type="ChEBI" id="CHEBI:456216"/>
        <dbReference type="EC" id="2.7.1.24"/>
    </reaction>
</comment>
<dbReference type="PANTHER" id="PTHR10695">
    <property type="entry name" value="DEPHOSPHO-COA KINASE-RELATED"/>
    <property type="match status" value="1"/>
</dbReference>
<proteinExistence type="inferred from homology"/>
<sequence>MALVIGVTGGIASGKTTVANLFHEQFAIDIVDADVVAREVVALGSDGLTQITEHFGSQILHGDGSLNRARLRDCIFSNEHEKQWLNQLLHPMIRQRMQERLREVTSPYALLVVPLLIENQLQSLVQRILVIDVPEAVQIERTMQRDGITAEQAQAILASQATREERLSHADDVIQNHLPGNPLLPQVTQLHQAYLALSNQ</sequence>
<comment type="similarity">
    <text evidence="1 5">Belongs to the CoaE family.</text>
</comment>
<dbReference type="EMBL" id="JBHRSE010000117">
    <property type="protein sequence ID" value="MFC3025340.1"/>
    <property type="molecule type" value="Genomic_DNA"/>
</dbReference>
<keyword evidence="5 7" id="KW-0808">Transferase</keyword>
<evidence type="ECO:0000256" key="6">
    <source>
        <dbReference type="NCBIfam" id="TIGR00152"/>
    </source>
</evidence>
<accession>A0ABV7CEQ8</accession>
<protein>
    <recommendedName>
        <fullName evidence="5 6">Dephospho-CoA kinase</fullName>
        <ecNumber evidence="5 6">2.7.1.24</ecNumber>
    </recommendedName>
    <alternativeName>
        <fullName evidence="5">Dephosphocoenzyme A kinase</fullName>
    </alternativeName>
</protein>
<name>A0ABV7CEQ8_9VIBR</name>
<dbReference type="Gene3D" id="3.40.50.300">
    <property type="entry name" value="P-loop containing nucleotide triphosphate hydrolases"/>
    <property type="match status" value="1"/>
</dbReference>